<accession>A0A0U5F7P4</accession>
<evidence type="ECO:0000313" key="1">
    <source>
        <dbReference type="EMBL" id="CUR40442.1"/>
    </source>
</evidence>
<reference evidence="1" key="1">
    <citation type="submission" date="2015-10" db="EMBL/GenBank/DDBJ databases">
        <authorList>
            <person name="Gilbert D.G."/>
        </authorList>
    </citation>
    <scope>NUCLEOTIDE SEQUENCE [LARGE SCALE GENOMIC DNA]</scope>
    <source>
        <strain evidence="1">20-2</strain>
    </source>
</reference>
<sequence>MNKEHGQVTGIIWRGPDDLALYQRLKEYADKKDISVSKAAKQLIITALNKN</sequence>
<dbReference type="AlphaFoldDB" id="A0A0U5F7P4"/>
<evidence type="ECO:0000313" key="2">
    <source>
        <dbReference type="EMBL" id="NME23228.1"/>
    </source>
</evidence>
<organism evidence="1 3">
    <name type="scientific">Limosilactobacillus reuteri</name>
    <name type="common">Lactobacillus reuteri</name>
    <dbReference type="NCBI Taxonomy" id="1598"/>
    <lineage>
        <taxon>Bacteria</taxon>
        <taxon>Bacillati</taxon>
        <taxon>Bacillota</taxon>
        <taxon>Bacilli</taxon>
        <taxon>Lactobacillales</taxon>
        <taxon>Lactobacillaceae</taxon>
        <taxon>Limosilactobacillus</taxon>
    </lineage>
</organism>
<protein>
    <submittedName>
        <fullName evidence="1">Uncharacterized protein</fullName>
    </submittedName>
</protein>
<evidence type="ECO:0000313" key="4">
    <source>
        <dbReference type="Proteomes" id="UP000587270"/>
    </source>
</evidence>
<dbReference type="EMBL" id="JABAFN010000093">
    <property type="protein sequence ID" value="NME23228.1"/>
    <property type="molecule type" value="Genomic_DNA"/>
</dbReference>
<dbReference type="Proteomes" id="UP000587270">
    <property type="component" value="Unassembled WGS sequence"/>
</dbReference>
<dbReference type="Proteomes" id="UP000235484">
    <property type="component" value="Unassembled WGS sequence"/>
</dbReference>
<dbReference type="EMBL" id="LN887548">
    <property type="protein sequence ID" value="CUR40442.1"/>
    <property type="molecule type" value="Genomic_DNA"/>
</dbReference>
<reference evidence="3" key="2">
    <citation type="submission" date="2015-10" db="EMBL/GenBank/DDBJ databases">
        <authorList>
            <person name="Crossman L.C."/>
        </authorList>
    </citation>
    <scope>NUCLEOTIDE SEQUENCE [LARGE SCALE GENOMIC DNA]</scope>
    <source>
        <strain evidence="3">20-2</strain>
    </source>
</reference>
<proteinExistence type="predicted"/>
<reference evidence="2 4" key="3">
    <citation type="submission" date="2020-04" db="EMBL/GenBank/DDBJ databases">
        <authorList>
            <person name="Hitch T.C.A."/>
            <person name="Wylensek D."/>
            <person name="Clavel T."/>
        </authorList>
    </citation>
    <scope>NUCLEOTIDE SEQUENCE [LARGE SCALE GENOMIC DNA]</scope>
    <source>
        <strain evidence="2 4">WCA-386-APC-4I</strain>
    </source>
</reference>
<dbReference type="RefSeq" id="WP_003674057.1">
    <property type="nucleotide sequence ID" value="NZ_CABFNG010000040.1"/>
</dbReference>
<gene>
    <name evidence="2" type="ORF">HF865_11270</name>
    <name evidence="1" type="ORF">LRLP16767_LR202_00500</name>
</gene>
<evidence type="ECO:0000313" key="3">
    <source>
        <dbReference type="Proteomes" id="UP000235484"/>
    </source>
</evidence>
<name>A0A0U5F7P4_LIMRT</name>